<protein>
    <recommendedName>
        <fullName evidence="3">DUF2336 domain-containing protein</fullName>
    </recommendedName>
</protein>
<name>A0A2S2CU97_9PROT</name>
<dbReference type="Pfam" id="PF10098">
    <property type="entry name" value="DUF2336"/>
    <property type="match status" value="1"/>
</dbReference>
<evidence type="ECO:0008006" key="3">
    <source>
        <dbReference type="Google" id="ProtNLM"/>
    </source>
</evidence>
<accession>A0A2S2CU97</accession>
<dbReference type="EMBL" id="CP029353">
    <property type="protein sequence ID" value="AWK88056.1"/>
    <property type="molecule type" value="Genomic_DNA"/>
</dbReference>
<dbReference type="AlphaFoldDB" id="A0A2S2CU97"/>
<reference evidence="2" key="1">
    <citation type="submission" date="2018-05" db="EMBL/GenBank/DDBJ databases">
        <title>Azospirillum thermophila sp. nov., a novel isolated from hot spring.</title>
        <authorList>
            <person name="Zhao Z."/>
        </authorList>
    </citation>
    <scope>NUCLEOTIDE SEQUENCE [LARGE SCALE GENOMIC DNA]</scope>
    <source>
        <strain evidence="2">CFH 70021</strain>
    </source>
</reference>
<gene>
    <name evidence="1" type="ORF">DEW08_16495</name>
</gene>
<organism evidence="1 2">
    <name type="scientific">Azospirillum thermophilum</name>
    <dbReference type="NCBI Taxonomy" id="2202148"/>
    <lineage>
        <taxon>Bacteria</taxon>
        <taxon>Pseudomonadati</taxon>
        <taxon>Pseudomonadota</taxon>
        <taxon>Alphaproteobacteria</taxon>
        <taxon>Rhodospirillales</taxon>
        <taxon>Azospirillaceae</taxon>
        <taxon>Azospirillum</taxon>
    </lineage>
</organism>
<sequence>MEYLFADPGGPAAPRRAAAGTAVARQVGDALVDSRLAGMGDADVRSTLARRLCRLLPGLPADGRDAVTAVTVRALEQLARDHVLRVREALASSIKDVACAPPSVVRQLARDAERTVAEPVLRCCAALTDEDLLAILADGPAGWALAAIARRPHVSAPVSDAIAGTGDAEATGLLLDNSGAVIAEPTLASLIEQAVRRPDWQASLARRPSLPPRLALRLAGFVELSVVELLRGRTDFDESTVAEIAAATRRRVDWVERRAPEETPERRAVRLHREGRLDETAIGDALSWNETGFLRMALALRCGVAPEVVDLVLGAHDAHAVTALVWKAGYSMRCAMQVQARAAGIAPRAMINARAGTGYPIDPDTMARHLARYGIGA</sequence>
<dbReference type="KEGG" id="azz:DEW08_16495"/>
<evidence type="ECO:0000313" key="1">
    <source>
        <dbReference type="EMBL" id="AWK88056.1"/>
    </source>
</evidence>
<dbReference type="OrthoDB" id="7888976at2"/>
<keyword evidence="2" id="KW-1185">Reference proteome</keyword>
<dbReference type="InterPro" id="IPR019285">
    <property type="entry name" value="DUF2336"/>
</dbReference>
<dbReference type="Proteomes" id="UP000245629">
    <property type="component" value="Chromosome 2"/>
</dbReference>
<evidence type="ECO:0000313" key="2">
    <source>
        <dbReference type="Proteomes" id="UP000245629"/>
    </source>
</evidence>
<proteinExistence type="predicted"/>